<evidence type="ECO:0000259" key="1">
    <source>
        <dbReference type="Pfam" id="PF07883"/>
    </source>
</evidence>
<dbReference type="InterPro" id="IPR013096">
    <property type="entry name" value="Cupin_2"/>
</dbReference>
<sequence length="188" mass="21247">MKQRQPPRRKFLQFGLMGIFTAFFAKLPKVGLAQSSEDKDVGIVVHEDEGIHILTRRKVPISIKISKARHGIKGISFCRETMKPGAKMRVHKHLNNDELIFIHRGQGTLILGDQLIEVKTGAVAFVPRGTWHGLDNTGSEELQMIFQYSPAGFEEFFIENGTPVGMPAKERTEEEYSLTAEKYGMVYK</sequence>
<name>A0AAP2DWN8_9BACT</name>
<organism evidence="2 3">
    <name type="scientific">Dawidia cretensis</name>
    <dbReference type="NCBI Taxonomy" id="2782350"/>
    <lineage>
        <taxon>Bacteria</taxon>
        <taxon>Pseudomonadati</taxon>
        <taxon>Bacteroidota</taxon>
        <taxon>Cytophagia</taxon>
        <taxon>Cytophagales</taxon>
        <taxon>Chryseotaleaceae</taxon>
        <taxon>Dawidia</taxon>
    </lineage>
</organism>
<comment type="caution">
    <text evidence="2">The sequence shown here is derived from an EMBL/GenBank/DDBJ whole genome shotgun (WGS) entry which is preliminary data.</text>
</comment>
<dbReference type="EMBL" id="JAHESE010000002">
    <property type="protein sequence ID" value="MBT1707417.1"/>
    <property type="molecule type" value="Genomic_DNA"/>
</dbReference>
<dbReference type="InterPro" id="IPR014710">
    <property type="entry name" value="RmlC-like_jellyroll"/>
</dbReference>
<keyword evidence="3" id="KW-1185">Reference proteome</keyword>
<proteinExistence type="predicted"/>
<dbReference type="PANTHER" id="PTHR43346">
    <property type="entry name" value="LIGAND BINDING DOMAIN PROTEIN, PUTATIVE (AFU_ORTHOLOGUE AFUA_6G14370)-RELATED"/>
    <property type="match status" value="1"/>
</dbReference>
<dbReference type="InterPro" id="IPR052538">
    <property type="entry name" value="Flavonoid_dioxygenase-like"/>
</dbReference>
<dbReference type="InterPro" id="IPR011051">
    <property type="entry name" value="RmlC_Cupin_sf"/>
</dbReference>
<evidence type="ECO:0000313" key="3">
    <source>
        <dbReference type="Proteomes" id="UP001319080"/>
    </source>
</evidence>
<dbReference type="Proteomes" id="UP001319080">
    <property type="component" value="Unassembled WGS sequence"/>
</dbReference>
<dbReference type="Gene3D" id="2.60.120.10">
    <property type="entry name" value="Jelly Rolls"/>
    <property type="match status" value="1"/>
</dbReference>
<dbReference type="AlphaFoldDB" id="A0AAP2DWN8"/>
<dbReference type="Pfam" id="PF07883">
    <property type="entry name" value="Cupin_2"/>
    <property type="match status" value="1"/>
</dbReference>
<dbReference type="PANTHER" id="PTHR43346:SF1">
    <property type="entry name" value="QUERCETIN 2,3-DIOXYGENASE-RELATED"/>
    <property type="match status" value="1"/>
</dbReference>
<feature type="domain" description="Cupin type-2" evidence="1">
    <location>
        <begin position="80"/>
        <end position="146"/>
    </location>
</feature>
<dbReference type="SUPFAM" id="SSF51182">
    <property type="entry name" value="RmlC-like cupins"/>
    <property type="match status" value="1"/>
</dbReference>
<reference evidence="2 3" key="1">
    <citation type="submission" date="2021-05" db="EMBL/GenBank/DDBJ databases">
        <title>A Polyphasic approach of four new species of the genus Ohtaekwangia: Ohtaekwangia histidinii sp. nov., Ohtaekwangia cretensis sp. nov., Ohtaekwangia indiensis sp. nov., Ohtaekwangia reichenbachii sp. nov. from diverse environment.</title>
        <authorList>
            <person name="Octaviana S."/>
        </authorList>
    </citation>
    <scope>NUCLEOTIDE SEQUENCE [LARGE SCALE GENOMIC DNA]</scope>
    <source>
        <strain evidence="2 3">PWU5</strain>
    </source>
</reference>
<evidence type="ECO:0000313" key="2">
    <source>
        <dbReference type="EMBL" id="MBT1707417.1"/>
    </source>
</evidence>
<protein>
    <submittedName>
        <fullName evidence="2">Cupin domain-containing protein</fullName>
    </submittedName>
</protein>
<accession>A0AAP2DWN8</accession>
<gene>
    <name evidence="2" type="ORF">KK062_04255</name>
</gene>
<dbReference type="RefSeq" id="WP_254083006.1">
    <property type="nucleotide sequence ID" value="NZ_JAHESE010000002.1"/>
</dbReference>